<dbReference type="AlphaFoldDB" id="F3GDN4"/>
<name>F3GDN4_PSESJ</name>
<gene>
    <name evidence="1" type="ORF">PSYPI_23789</name>
</gene>
<dbReference type="InterPro" id="IPR015422">
    <property type="entry name" value="PyrdxlP-dep_Trfase_small"/>
</dbReference>
<keyword evidence="1" id="KW-0808">Transferase</keyword>
<sequence length="45" mass="5008">MAIYERESNVRSYCRDCDVVFATAQGAVIEDVEGRQFIDFFAGAG</sequence>
<proteinExistence type="predicted"/>
<accession>F3GDN4</accession>
<dbReference type="HOGENOM" id="CLU_3209702_0_0_6"/>
<dbReference type="EC" id="2.6.1.76" evidence="1"/>
<keyword evidence="2" id="KW-1185">Reference proteome</keyword>
<dbReference type="InterPro" id="IPR015424">
    <property type="entry name" value="PyrdxlP-dep_Trfase"/>
</dbReference>
<reference evidence="1 2" key="1">
    <citation type="journal article" date="2011" name="PLoS Pathog.">
        <title>Dynamic evolution of pathogenicity revealed by sequencing and comparative genomics of 19 Pseudomonas syringae isolates.</title>
        <authorList>
            <person name="Baltrus D.A."/>
            <person name="Nishimura M.T."/>
            <person name="Romanchuk A."/>
            <person name="Chang J.H."/>
            <person name="Mukhtar M.S."/>
            <person name="Cherkis K."/>
            <person name="Roach J."/>
            <person name="Grant S.R."/>
            <person name="Jones C.D."/>
            <person name="Dangl J.L."/>
        </authorList>
    </citation>
    <scope>NUCLEOTIDE SEQUENCE [LARGE SCALE GENOMIC DNA]</scope>
    <source>
        <strain evidence="1 2">1704B</strain>
    </source>
</reference>
<comment type="caution">
    <text evidence="1">The sequence shown here is derived from an EMBL/GenBank/DDBJ whole genome shotgun (WGS) entry which is preliminary data.</text>
</comment>
<protein>
    <submittedName>
        <fullName evidence="1">Diaminobutyrate--2-oxoglutarate aminotransferase</fullName>
        <ecNumber evidence="1">2.6.1.76</ecNumber>
    </submittedName>
</protein>
<keyword evidence="1" id="KW-0032">Aminotransferase</keyword>
<dbReference type="EMBL" id="AEAI01001205">
    <property type="protein sequence ID" value="EGH45184.1"/>
    <property type="molecule type" value="Genomic_DNA"/>
</dbReference>
<evidence type="ECO:0000313" key="2">
    <source>
        <dbReference type="Proteomes" id="UP000004986"/>
    </source>
</evidence>
<feature type="non-terminal residue" evidence="1">
    <location>
        <position position="45"/>
    </location>
</feature>
<dbReference type="GO" id="GO:0045303">
    <property type="term" value="F:diaminobutyrate-2-oxoglutarate transaminase activity"/>
    <property type="evidence" value="ECO:0007669"/>
    <property type="project" value="UniProtKB-EC"/>
</dbReference>
<evidence type="ECO:0000313" key="1">
    <source>
        <dbReference type="EMBL" id="EGH45184.1"/>
    </source>
</evidence>
<dbReference type="Proteomes" id="UP000004986">
    <property type="component" value="Unassembled WGS sequence"/>
</dbReference>
<dbReference type="SUPFAM" id="SSF53383">
    <property type="entry name" value="PLP-dependent transferases"/>
    <property type="match status" value="1"/>
</dbReference>
<dbReference type="Gene3D" id="3.90.1150.10">
    <property type="entry name" value="Aspartate Aminotransferase, domain 1"/>
    <property type="match status" value="1"/>
</dbReference>
<organism evidence="1 2">
    <name type="scientific">Pseudomonas syringae pv. pisi str. 1704B</name>
    <dbReference type="NCBI Taxonomy" id="629263"/>
    <lineage>
        <taxon>Bacteria</taxon>
        <taxon>Pseudomonadati</taxon>
        <taxon>Pseudomonadota</taxon>
        <taxon>Gammaproteobacteria</taxon>
        <taxon>Pseudomonadales</taxon>
        <taxon>Pseudomonadaceae</taxon>
        <taxon>Pseudomonas</taxon>
        <taxon>Pseudomonas syringae</taxon>
    </lineage>
</organism>